<organism evidence="3">
    <name type="scientific">Gongylonema pulchrum</name>
    <dbReference type="NCBI Taxonomy" id="637853"/>
    <lineage>
        <taxon>Eukaryota</taxon>
        <taxon>Metazoa</taxon>
        <taxon>Ecdysozoa</taxon>
        <taxon>Nematoda</taxon>
        <taxon>Chromadorea</taxon>
        <taxon>Rhabditida</taxon>
        <taxon>Spirurina</taxon>
        <taxon>Spiruromorpha</taxon>
        <taxon>Spiruroidea</taxon>
        <taxon>Gongylonematidae</taxon>
        <taxon>Gongylonema</taxon>
    </lineage>
</organism>
<dbReference type="OrthoDB" id="5844508at2759"/>
<dbReference type="WBParaSite" id="GPUH_0002015401-mRNA-1">
    <property type="protein sequence ID" value="GPUH_0002015401-mRNA-1"/>
    <property type="gene ID" value="GPUH_0002015401"/>
</dbReference>
<dbReference type="Proteomes" id="UP000271098">
    <property type="component" value="Unassembled WGS sequence"/>
</dbReference>
<gene>
    <name evidence="1" type="ORF">GPUH_LOCUS20129</name>
</gene>
<name>A0A183EGN8_9BILA</name>
<dbReference type="AlphaFoldDB" id="A0A183EGN8"/>
<reference evidence="3" key="1">
    <citation type="submission" date="2016-06" db="UniProtKB">
        <authorList>
            <consortium name="WormBaseParasite"/>
        </authorList>
    </citation>
    <scope>IDENTIFICATION</scope>
</reference>
<reference evidence="1 2" key="2">
    <citation type="submission" date="2018-11" db="EMBL/GenBank/DDBJ databases">
        <authorList>
            <consortium name="Pathogen Informatics"/>
        </authorList>
    </citation>
    <scope>NUCLEOTIDE SEQUENCE [LARGE SCALE GENOMIC DNA]</scope>
</reference>
<evidence type="ECO:0000313" key="3">
    <source>
        <dbReference type="WBParaSite" id="GPUH_0002015401-mRNA-1"/>
    </source>
</evidence>
<proteinExistence type="predicted"/>
<evidence type="ECO:0000313" key="2">
    <source>
        <dbReference type="Proteomes" id="UP000271098"/>
    </source>
</evidence>
<accession>A0A183EGN8</accession>
<protein>
    <submittedName>
        <fullName evidence="3">Reverse transcriptase</fullName>
    </submittedName>
</protein>
<dbReference type="EMBL" id="UYRT01089827">
    <property type="protein sequence ID" value="VDN35367.1"/>
    <property type="molecule type" value="Genomic_DNA"/>
</dbReference>
<sequence length="102" mass="11511">MDVVDAGLVWIWRQKKRLVSSVLVFSRIRTSLLSQGDRATIRECLRALPNGEKLIPIVTTTLNSSHCRRCCVIKDHLDNNLVRCGVPNPFTDKTVDLGRLPL</sequence>
<evidence type="ECO:0000313" key="1">
    <source>
        <dbReference type="EMBL" id="VDN35367.1"/>
    </source>
</evidence>
<keyword evidence="2" id="KW-1185">Reference proteome</keyword>